<evidence type="ECO:0000256" key="3">
    <source>
        <dbReference type="ARBA" id="ARBA00022532"/>
    </source>
</evidence>
<accession>A0AAE4NI85</accession>
<dbReference type="Proteomes" id="UP001185706">
    <property type="component" value="Unassembled WGS sequence"/>
</dbReference>
<keyword evidence="9" id="KW-0012">Acyltransferase</keyword>
<dbReference type="GO" id="GO:0005975">
    <property type="term" value="P:carbohydrate metabolic process"/>
    <property type="evidence" value="ECO:0007669"/>
    <property type="project" value="TreeGrafter"/>
</dbReference>
<dbReference type="PANTHER" id="PTHR11739:SF4">
    <property type="entry name" value="CITRATE SYNTHASE, PEROXISOMAL"/>
    <property type="match status" value="1"/>
</dbReference>
<comment type="pathway">
    <text evidence="1">Carbohydrate metabolism; tricarboxylic acid cycle.</text>
</comment>
<protein>
    <recommendedName>
        <fullName evidence="6">Citrate synthase</fullName>
    </recommendedName>
</protein>
<evidence type="ECO:0000256" key="5">
    <source>
        <dbReference type="ARBA" id="ARBA00049288"/>
    </source>
</evidence>
<dbReference type="InterPro" id="IPR002020">
    <property type="entry name" value="Citrate_synthase"/>
</dbReference>
<feature type="active site" evidence="7">
    <location>
        <position position="323"/>
    </location>
</feature>
<dbReference type="InterPro" id="IPR019810">
    <property type="entry name" value="Citrate_synthase_AS"/>
</dbReference>
<keyword evidence="4 6" id="KW-0808">Transferase</keyword>
<sequence length="385" mass="43476">MSDKNHTPEIRKGLYGVVVDETAVSKVVPETNSLTYRGYPVQELARYCSFEEVAYLLWNGKLPGQESLIRFSAREKALRHLERHVIDLIMSMPLSCHPMDVLRTAISYIGSQDPEEYTKDSEHIRRTALELMAKIPTIIALDIRRRRGEGYIQPSRKKGFAENFLWMVFGDEESSPATNRADIEAFDKSLILYAEHSFNASTFAARVVTSTMSDTYSAIVAAIGALKGPLHGGANEAVMKNFLEVADPAKAEEWTKNKLANKELVMGFGHRVYKNGDSRVPTMEAAFKELAEQHDQTQWVEMYDIMAKTMEENTSIKIKPNLDFPAGPAYHILGFDIEFFTPIFVMARITGWTAHIVEQNENNSLIRPLSAYNGEEQRSVPPKSF</sequence>
<evidence type="ECO:0000313" key="9">
    <source>
        <dbReference type="EMBL" id="MDV2418239.1"/>
    </source>
</evidence>
<dbReference type="GO" id="GO:0005829">
    <property type="term" value="C:cytosol"/>
    <property type="evidence" value="ECO:0007669"/>
    <property type="project" value="TreeGrafter"/>
</dbReference>
<evidence type="ECO:0000256" key="7">
    <source>
        <dbReference type="PIRSR" id="PIRSR001369-1"/>
    </source>
</evidence>
<dbReference type="GO" id="GO:0036440">
    <property type="term" value="F:citrate synthase activity"/>
    <property type="evidence" value="ECO:0007669"/>
    <property type="project" value="UniProtKB-EC"/>
</dbReference>
<keyword evidence="3" id="KW-0816">Tricarboxylic acid cycle</keyword>
<dbReference type="AlphaFoldDB" id="A0AAE4NI85"/>
<dbReference type="PANTHER" id="PTHR11739">
    <property type="entry name" value="CITRATE SYNTHASE"/>
    <property type="match status" value="1"/>
</dbReference>
<comment type="similarity">
    <text evidence="2 6 8">Belongs to the citrate synthase family.</text>
</comment>
<dbReference type="InterPro" id="IPR036969">
    <property type="entry name" value="Citrate_synthase_sf"/>
</dbReference>
<evidence type="ECO:0000313" key="10">
    <source>
        <dbReference type="Proteomes" id="UP001185706"/>
    </source>
</evidence>
<dbReference type="GO" id="GO:0006099">
    <property type="term" value="P:tricarboxylic acid cycle"/>
    <property type="evidence" value="ECO:0007669"/>
    <property type="project" value="UniProtKB-KW"/>
</dbReference>
<dbReference type="RefSeq" id="WP_293821495.1">
    <property type="nucleotide sequence ID" value="NZ_JAVBIB010000001.1"/>
</dbReference>
<dbReference type="SUPFAM" id="SSF48256">
    <property type="entry name" value="Citrate synthase"/>
    <property type="match status" value="1"/>
</dbReference>
<comment type="caution">
    <text evidence="9">The sequence shown here is derived from an EMBL/GenBank/DDBJ whole genome shotgun (WGS) entry which is preliminary data.</text>
</comment>
<evidence type="ECO:0000256" key="2">
    <source>
        <dbReference type="ARBA" id="ARBA00010566"/>
    </source>
</evidence>
<evidence type="ECO:0000256" key="1">
    <source>
        <dbReference type="ARBA" id="ARBA00005163"/>
    </source>
</evidence>
<dbReference type="InterPro" id="IPR024176">
    <property type="entry name" value="Citrate_synthase_bac-typ"/>
</dbReference>
<dbReference type="Pfam" id="PF00285">
    <property type="entry name" value="Citrate_synt"/>
    <property type="match status" value="1"/>
</dbReference>
<evidence type="ECO:0000256" key="4">
    <source>
        <dbReference type="ARBA" id="ARBA00022679"/>
    </source>
</evidence>
<evidence type="ECO:0000256" key="8">
    <source>
        <dbReference type="RuleBase" id="RU003406"/>
    </source>
</evidence>
<dbReference type="InterPro" id="IPR016142">
    <property type="entry name" value="Citrate_synth-like_lrg_a-sub"/>
</dbReference>
<dbReference type="PRINTS" id="PR00143">
    <property type="entry name" value="CITRTSNTHASE"/>
</dbReference>
<dbReference type="EMBL" id="JAVBIB010000001">
    <property type="protein sequence ID" value="MDV2418239.1"/>
    <property type="molecule type" value="Genomic_DNA"/>
</dbReference>
<reference evidence="9" key="1">
    <citation type="submission" date="2023-08" db="EMBL/GenBank/DDBJ databases">
        <title>Genomic characterization of the C. tuberculostearicum species complex, a ubiquitous member of the human skin microbiome.</title>
        <authorList>
            <person name="Ahmed N."/>
            <person name="Deming C."/>
            <person name="Conlan S."/>
            <person name="Segre J."/>
        </authorList>
    </citation>
    <scope>NUCLEOTIDE SEQUENCE</scope>
    <source>
        <strain evidence="9">CTNIH22</strain>
    </source>
</reference>
<dbReference type="Gene3D" id="1.10.580.10">
    <property type="entry name" value="Citrate Synthase, domain 1"/>
    <property type="match status" value="1"/>
</dbReference>
<organism evidence="9 10">
    <name type="scientific">Corynebacterium tuberculostearicum</name>
    <dbReference type="NCBI Taxonomy" id="38304"/>
    <lineage>
        <taxon>Bacteria</taxon>
        <taxon>Bacillati</taxon>
        <taxon>Actinomycetota</taxon>
        <taxon>Actinomycetes</taxon>
        <taxon>Mycobacteriales</taxon>
        <taxon>Corynebacteriaceae</taxon>
        <taxon>Corynebacterium</taxon>
    </lineage>
</organism>
<dbReference type="PIRSF" id="PIRSF001369">
    <property type="entry name" value="Citrate_synth"/>
    <property type="match status" value="1"/>
</dbReference>
<feature type="active site" evidence="7">
    <location>
        <position position="270"/>
    </location>
</feature>
<evidence type="ECO:0000256" key="6">
    <source>
        <dbReference type="PIRNR" id="PIRNR001369"/>
    </source>
</evidence>
<dbReference type="InterPro" id="IPR016143">
    <property type="entry name" value="Citrate_synth-like_sm_a-sub"/>
</dbReference>
<dbReference type="Gene3D" id="1.10.230.10">
    <property type="entry name" value="Cytochrome P450-Terp, domain 2"/>
    <property type="match status" value="1"/>
</dbReference>
<comment type="catalytic activity">
    <reaction evidence="5">
        <text>oxaloacetate + acetyl-CoA + H2O = citrate + CoA + H(+)</text>
        <dbReference type="Rhea" id="RHEA:16845"/>
        <dbReference type="ChEBI" id="CHEBI:15377"/>
        <dbReference type="ChEBI" id="CHEBI:15378"/>
        <dbReference type="ChEBI" id="CHEBI:16452"/>
        <dbReference type="ChEBI" id="CHEBI:16947"/>
        <dbReference type="ChEBI" id="CHEBI:57287"/>
        <dbReference type="ChEBI" id="CHEBI:57288"/>
        <dbReference type="EC" id="2.3.3.16"/>
    </reaction>
</comment>
<gene>
    <name evidence="9" type="ORF">RAE03_00380</name>
</gene>
<name>A0AAE4NI85_9CORY</name>
<proteinExistence type="inferred from homology"/>
<dbReference type="NCBIfam" id="TIGR01800">
    <property type="entry name" value="cit_synth_II"/>
    <property type="match status" value="1"/>
</dbReference>
<dbReference type="PROSITE" id="PS00480">
    <property type="entry name" value="CITRATE_SYNTHASE"/>
    <property type="match status" value="1"/>
</dbReference>
<dbReference type="InterPro" id="IPR011278">
    <property type="entry name" value="2-MeCitrate/Citrate_synth_II"/>
</dbReference>
<dbReference type="NCBIfam" id="NF010636">
    <property type="entry name" value="PRK14033.1"/>
    <property type="match status" value="1"/>
</dbReference>